<keyword evidence="1" id="KW-0378">Hydrolase</keyword>
<dbReference type="Gene3D" id="3.40.50.1240">
    <property type="entry name" value="Phosphoglycerate mutase-like"/>
    <property type="match status" value="1"/>
</dbReference>
<evidence type="ECO:0000313" key="2">
    <source>
        <dbReference type="EMBL" id="TGL60365.1"/>
    </source>
</evidence>
<name>A0A4V3JRI0_9LEPT</name>
<dbReference type="CDD" id="cd07067">
    <property type="entry name" value="HP_PGM_like"/>
    <property type="match status" value="1"/>
</dbReference>
<protein>
    <submittedName>
        <fullName evidence="2">Phosphohistidine phosphatase SixA</fullName>
    </submittedName>
</protein>
<dbReference type="Proteomes" id="UP000297693">
    <property type="component" value="Unassembled WGS sequence"/>
</dbReference>
<organism evidence="2 3">
    <name type="scientific">Leptospira ognonensis</name>
    <dbReference type="NCBI Taxonomy" id="2484945"/>
    <lineage>
        <taxon>Bacteria</taxon>
        <taxon>Pseudomonadati</taxon>
        <taxon>Spirochaetota</taxon>
        <taxon>Spirochaetia</taxon>
        <taxon>Leptospirales</taxon>
        <taxon>Leptospiraceae</taxon>
        <taxon>Leptospira</taxon>
    </lineage>
</organism>
<evidence type="ECO:0000256" key="1">
    <source>
        <dbReference type="ARBA" id="ARBA00022801"/>
    </source>
</evidence>
<dbReference type="GO" id="GO:0005737">
    <property type="term" value="C:cytoplasm"/>
    <property type="evidence" value="ECO:0007669"/>
    <property type="project" value="InterPro"/>
</dbReference>
<dbReference type="InterPro" id="IPR051021">
    <property type="entry name" value="Mito_Ser/Thr_phosphatase"/>
</dbReference>
<dbReference type="InterPro" id="IPR029033">
    <property type="entry name" value="His_PPase_superfam"/>
</dbReference>
<keyword evidence="3" id="KW-1185">Reference proteome</keyword>
<dbReference type="NCBIfam" id="TIGR00249">
    <property type="entry name" value="sixA"/>
    <property type="match status" value="1"/>
</dbReference>
<dbReference type="EMBL" id="RQGD01000022">
    <property type="protein sequence ID" value="TGL60365.1"/>
    <property type="molecule type" value="Genomic_DNA"/>
</dbReference>
<dbReference type="Pfam" id="PF00300">
    <property type="entry name" value="His_Phos_1"/>
    <property type="match status" value="1"/>
</dbReference>
<sequence>MKVILVRHGEAEDPALAKSDQSRTLTEKGVRDIHKIGKFIHNSPLKVSQVFYSPYTRTRRTAEILSEEIEFSGQPISQLELAAGAKCSDFLCCLESLKNSDTVLLVGHNPDITIFAAQLLGNTSAAENLIFLPGSTIAINVARERFANGQIIWALSPDMLG</sequence>
<dbReference type="PANTHER" id="PTHR20935">
    <property type="entry name" value="PHOSPHOGLYCERATE MUTASE-RELATED"/>
    <property type="match status" value="1"/>
</dbReference>
<dbReference type="RefSeq" id="WP_135623289.1">
    <property type="nucleotide sequence ID" value="NZ_RQGD01000022.1"/>
</dbReference>
<comment type="caution">
    <text evidence="2">The sequence shown here is derived from an EMBL/GenBank/DDBJ whole genome shotgun (WGS) entry which is preliminary data.</text>
</comment>
<dbReference type="AlphaFoldDB" id="A0A4V3JRI0"/>
<dbReference type="SMART" id="SM00855">
    <property type="entry name" value="PGAM"/>
    <property type="match status" value="1"/>
</dbReference>
<dbReference type="GO" id="GO:0101006">
    <property type="term" value="F:protein histidine phosphatase activity"/>
    <property type="evidence" value="ECO:0007669"/>
    <property type="project" value="InterPro"/>
</dbReference>
<gene>
    <name evidence="2" type="primary">sixA</name>
    <name evidence="2" type="ORF">EHQ58_07680</name>
</gene>
<dbReference type="PANTHER" id="PTHR20935:SF1">
    <property type="entry name" value="SLL1549 PROTEIN"/>
    <property type="match status" value="1"/>
</dbReference>
<accession>A0A4V3JRI0</accession>
<dbReference type="InterPro" id="IPR013078">
    <property type="entry name" value="His_Pase_superF_clade-1"/>
</dbReference>
<evidence type="ECO:0000313" key="3">
    <source>
        <dbReference type="Proteomes" id="UP000297693"/>
    </source>
</evidence>
<dbReference type="InterPro" id="IPR004449">
    <property type="entry name" value="SixA"/>
</dbReference>
<dbReference type="SUPFAM" id="SSF53254">
    <property type="entry name" value="Phosphoglycerate mutase-like"/>
    <property type="match status" value="1"/>
</dbReference>
<proteinExistence type="predicted"/>
<reference evidence="2" key="1">
    <citation type="journal article" date="2019" name="PLoS Negl. Trop. Dis.">
        <title>Revisiting the worldwide diversity of Leptospira species in the environment.</title>
        <authorList>
            <person name="Vincent A.T."/>
            <person name="Schiettekatte O."/>
            <person name="Bourhy P."/>
            <person name="Veyrier F.J."/>
            <person name="Picardeau M."/>
        </authorList>
    </citation>
    <scope>NUCLEOTIDE SEQUENCE [LARGE SCALE GENOMIC DNA]</scope>
    <source>
        <strain evidence="2">201702476</strain>
    </source>
</reference>
<dbReference type="OrthoDB" id="9810154at2"/>